<organism evidence="2 3">
    <name type="scientific">Durusdinium trenchii</name>
    <dbReference type="NCBI Taxonomy" id="1381693"/>
    <lineage>
        <taxon>Eukaryota</taxon>
        <taxon>Sar</taxon>
        <taxon>Alveolata</taxon>
        <taxon>Dinophyceae</taxon>
        <taxon>Suessiales</taxon>
        <taxon>Symbiodiniaceae</taxon>
        <taxon>Durusdinium</taxon>
    </lineage>
</organism>
<name>A0ABP0QE64_9DINO</name>
<evidence type="ECO:0000256" key="1">
    <source>
        <dbReference type="SAM" id="MobiDB-lite"/>
    </source>
</evidence>
<feature type="compositionally biased region" description="Basic and acidic residues" evidence="1">
    <location>
        <begin position="322"/>
        <end position="338"/>
    </location>
</feature>
<gene>
    <name evidence="2" type="ORF">CCMP2556_LOCUS41831</name>
</gene>
<reference evidence="2 3" key="1">
    <citation type="submission" date="2024-02" db="EMBL/GenBank/DDBJ databases">
        <authorList>
            <person name="Chen Y."/>
            <person name="Shah S."/>
            <person name="Dougan E. K."/>
            <person name="Thang M."/>
            <person name="Chan C."/>
        </authorList>
    </citation>
    <scope>NUCLEOTIDE SEQUENCE [LARGE SCALE GENOMIC DNA]</scope>
</reference>
<evidence type="ECO:0000313" key="3">
    <source>
        <dbReference type="Proteomes" id="UP001642484"/>
    </source>
</evidence>
<protein>
    <submittedName>
        <fullName evidence="2">Uncharacterized protein</fullName>
    </submittedName>
</protein>
<sequence>MSGSYVDCAGLAEEWDGMETIRNRLRKGEHLLSEKGGKDVKIPRCVENYDVLTPILVQIATGCRLAEIDGLRDSVAQAYRINHQEADDHKVDDAAWGIRDMVTFIKKKTQRREPSKDPVFQSLCILLNPGLEADTGREQTDLEKGRNAGAGPEGVAVVSPPTRVPSPQQKDLPAVPAATVGEAPAVVAAAEKQVQIRQKRELLASAASSAAKPAAREAAELQGGRSTPHFAPDNVETQKYQGRGEGEKTVHYVSSDLDDHDSQLPDGYFEQKLPPIPAPKEDAQALGVEAETGADVFCRRDQLSLRSKGKDANKNKKNAKKNAKEPPIENEDKADIKGAAKTKKGKTATKKTETPESAAKASSSRRAKKGDDKSSTSAKAKAAPGRRQSQSKRKAGNSDDTSKPPKRKQTPKVSDGKQYPQQQEDIIGWVQHNNLDWQGDLDSFKASVKLARSQYTYFRLSIYWKTFACGLVMKTGGGPKEVAHFKFESTQRGCLAAIACAECAAYYMDDCPADTLEEFQEELDLVKQSLTEAASMAPRRGRRPQISHARREFILLILLVVWTGGLYELNQVSRISWWMSSFGSATAKPQYAYSNSPSIRRVHQYAPTTSVERTGEHVETCRAYKNKEGRVCYTGTKNLKSTEIYPDLFGLTISELVPHLKADKCGSPKLPDLLPPAIDSIRRSTFGHGSGLFDHADLSSPYRYLRKGHHLSIPKEWEREVPKSI</sequence>
<keyword evidence="3" id="KW-1185">Reference proteome</keyword>
<dbReference type="EMBL" id="CAXAMN010024395">
    <property type="protein sequence ID" value="CAK9086319.1"/>
    <property type="molecule type" value="Genomic_DNA"/>
</dbReference>
<feature type="compositionally biased region" description="Basic residues" evidence="1">
    <location>
        <begin position="340"/>
        <end position="349"/>
    </location>
</feature>
<feature type="compositionally biased region" description="Basic and acidic residues" evidence="1">
    <location>
        <begin position="301"/>
        <end position="314"/>
    </location>
</feature>
<feature type="region of interest" description="Disordered" evidence="1">
    <location>
        <begin position="214"/>
        <end position="282"/>
    </location>
</feature>
<feature type="region of interest" description="Disordered" evidence="1">
    <location>
        <begin position="301"/>
        <end position="420"/>
    </location>
</feature>
<comment type="caution">
    <text evidence="2">The sequence shown here is derived from an EMBL/GenBank/DDBJ whole genome shotgun (WGS) entry which is preliminary data.</text>
</comment>
<evidence type="ECO:0000313" key="2">
    <source>
        <dbReference type="EMBL" id="CAK9086319.1"/>
    </source>
</evidence>
<feature type="region of interest" description="Disordered" evidence="1">
    <location>
        <begin position="134"/>
        <end position="172"/>
    </location>
</feature>
<proteinExistence type="predicted"/>
<feature type="compositionally biased region" description="Basic and acidic residues" evidence="1">
    <location>
        <begin position="134"/>
        <end position="146"/>
    </location>
</feature>
<dbReference type="Proteomes" id="UP001642484">
    <property type="component" value="Unassembled WGS sequence"/>
</dbReference>
<accession>A0ABP0QE64</accession>